<protein>
    <recommendedName>
        <fullName evidence="6">CLIC N-terminal domain-containing protein</fullName>
    </recommendedName>
</protein>
<organism evidence="7 8">
    <name type="scientific">Cryptolaemus montrouzieri</name>
    <dbReference type="NCBI Taxonomy" id="559131"/>
    <lineage>
        <taxon>Eukaryota</taxon>
        <taxon>Metazoa</taxon>
        <taxon>Ecdysozoa</taxon>
        <taxon>Arthropoda</taxon>
        <taxon>Hexapoda</taxon>
        <taxon>Insecta</taxon>
        <taxon>Pterygota</taxon>
        <taxon>Neoptera</taxon>
        <taxon>Endopterygota</taxon>
        <taxon>Coleoptera</taxon>
        <taxon>Polyphaga</taxon>
        <taxon>Cucujiformia</taxon>
        <taxon>Coccinelloidea</taxon>
        <taxon>Coccinellidae</taxon>
        <taxon>Scymninae</taxon>
        <taxon>Scymnini</taxon>
        <taxon>Cryptolaemus</taxon>
    </lineage>
</organism>
<accession>A0ABD2N4B7</accession>
<dbReference type="InterPro" id="IPR053823">
    <property type="entry name" value="CLIC_N"/>
</dbReference>
<dbReference type="InterPro" id="IPR036249">
    <property type="entry name" value="Thioredoxin-like_sf"/>
</dbReference>
<dbReference type="PANTHER" id="PTHR43920">
    <property type="entry name" value="CHLORIDE INTRACELLULAR CHANNEL, ISOFORM A"/>
    <property type="match status" value="1"/>
</dbReference>
<name>A0ABD2N4B7_9CUCU</name>
<evidence type="ECO:0000256" key="5">
    <source>
        <dbReference type="ARBA" id="ARBA00023136"/>
    </source>
</evidence>
<dbReference type="SUPFAM" id="SSF52833">
    <property type="entry name" value="Thioredoxin-like"/>
    <property type="match status" value="1"/>
</dbReference>
<dbReference type="GO" id="GO:0016020">
    <property type="term" value="C:membrane"/>
    <property type="evidence" value="ECO:0007669"/>
    <property type="project" value="UniProtKB-SubCell"/>
</dbReference>
<dbReference type="Pfam" id="PF22441">
    <property type="entry name" value="CLIC-like_N"/>
    <property type="match status" value="1"/>
</dbReference>
<keyword evidence="5" id="KW-0472">Membrane</keyword>
<evidence type="ECO:0000256" key="1">
    <source>
        <dbReference type="ARBA" id="ARBA00004167"/>
    </source>
</evidence>
<dbReference type="CDD" id="cd03198">
    <property type="entry name" value="GST_C_CLIC"/>
    <property type="match status" value="1"/>
</dbReference>
<evidence type="ECO:0000259" key="6">
    <source>
        <dbReference type="Pfam" id="PF22441"/>
    </source>
</evidence>
<keyword evidence="3" id="KW-0812">Transmembrane</keyword>
<dbReference type="Proteomes" id="UP001516400">
    <property type="component" value="Unassembled WGS sequence"/>
</dbReference>
<dbReference type="PANTHER" id="PTHR43920:SF5">
    <property type="entry name" value="CHLORIDE INTRACELLULAR CHANNEL CLIC"/>
    <property type="match status" value="1"/>
</dbReference>
<comment type="similarity">
    <text evidence="2">Belongs to the chloride channel CLIC family.</text>
</comment>
<evidence type="ECO:0000256" key="3">
    <source>
        <dbReference type="ARBA" id="ARBA00022692"/>
    </source>
</evidence>
<proteinExistence type="inferred from homology"/>
<dbReference type="Gene3D" id="1.20.1050.10">
    <property type="match status" value="1"/>
</dbReference>
<keyword evidence="4" id="KW-1133">Transmembrane helix</keyword>
<dbReference type="AlphaFoldDB" id="A0ABD2N4B7"/>
<evidence type="ECO:0000313" key="8">
    <source>
        <dbReference type="Proteomes" id="UP001516400"/>
    </source>
</evidence>
<reference evidence="7 8" key="1">
    <citation type="journal article" date="2021" name="BMC Biol.">
        <title>Horizontally acquired antibacterial genes associated with adaptive radiation of ladybird beetles.</title>
        <authorList>
            <person name="Li H.S."/>
            <person name="Tang X.F."/>
            <person name="Huang Y.H."/>
            <person name="Xu Z.Y."/>
            <person name="Chen M.L."/>
            <person name="Du X.Y."/>
            <person name="Qiu B.Y."/>
            <person name="Chen P.T."/>
            <person name="Zhang W."/>
            <person name="Slipinski A."/>
            <person name="Escalona H.E."/>
            <person name="Waterhouse R.M."/>
            <person name="Zwick A."/>
            <person name="Pang H."/>
        </authorList>
    </citation>
    <scope>NUCLEOTIDE SEQUENCE [LARGE SCALE GENOMIC DNA]</scope>
    <source>
        <strain evidence="7">SYSU2018</strain>
    </source>
</reference>
<feature type="domain" description="CLIC N-terminal" evidence="6">
    <location>
        <begin position="14"/>
        <end position="86"/>
    </location>
</feature>
<comment type="subcellular location">
    <subcellularLocation>
        <location evidence="1">Membrane</location>
        <topology evidence="1">Single-pass membrane protein</topology>
    </subcellularLocation>
</comment>
<gene>
    <name evidence="7" type="ORF">HHI36_014887</name>
</gene>
<comment type="caution">
    <text evidence="7">The sequence shown here is derived from an EMBL/GenBank/DDBJ whole genome shotgun (WGS) entry which is preliminary data.</text>
</comment>
<sequence>MEKPYLDYLEASPIDGRRKGACLFCHEYFMELYLLAELKTISLKVTTVDMQKPPPDFRTNFEATHPPILIDRGIAILENEKIERHIMKNVPGGHNLFVQDKEVATLIENLYTKFKSYITKYESTDTNEASQPLLSQLMKINDFLAKRGTRFLTGDTMSCFDCELMPRLQHIRIGAKAFRNFEIPTNFTALWRYMSNMYELEAFRQSCPADQDIISHIKNQLGLRTKARIELETPVFSISTPILNEA</sequence>
<evidence type="ECO:0000256" key="4">
    <source>
        <dbReference type="ARBA" id="ARBA00022989"/>
    </source>
</evidence>
<dbReference type="InterPro" id="IPR036282">
    <property type="entry name" value="Glutathione-S-Trfase_C_sf"/>
</dbReference>
<dbReference type="SUPFAM" id="SSF47616">
    <property type="entry name" value="GST C-terminal domain-like"/>
    <property type="match status" value="1"/>
</dbReference>
<evidence type="ECO:0000313" key="7">
    <source>
        <dbReference type="EMBL" id="KAL3273443.1"/>
    </source>
</evidence>
<dbReference type="Gene3D" id="3.40.30.10">
    <property type="entry name" value="Glutaredoxin"/>
    <property type="match status" value="1"/>
</dbReference>
<keyword evidence="8" id="KW-1185">Reference proteome</keyword>
<evidence type="ECO:0000256" key="2">
    <source>
        <dbReference type="ARBA" id="ARBA00007655"/>
    </source>
</evidence>
<dbReference type="FunFam" id="3.40.30.10:FF:000188">
    <property type="entry name" value="Chloride intracellular channel exc-4"/>
    <property type="match status" value="1"/>
</dbReference>
<dbReference type="EMBL" id="JABFTP020000062">
    <property type="protein sequence ID" value="KAL3273443.1"/>
    <property type="molecule type" value="Genomic_DNA"/>
</dbReference>